<evidence type="ECO:0000256" key="40">
    <source>
        <dbReference type="ARBA" id="ARBA00049109"/>
    </source>
</evidence>
<comment type="pathway">
    <text evidence="1">Lipid metabolism.</text>
</comment>
<comment type="catalytic activity">
    <reaction evidence="39">
        <text>(2E)-octadecenoyl-[ACP] + NADPH + H(+) = octadecanoyl-[ACP] + NADP(+)</text>
        <dbReference type="Rhea" id="RHEA:41928"/>
        <dbReference type="Rhea" id="RHEA-COMP:9655"/>
        <dbReference type="Rhea" id="RHEA-COMP:9656"/>
        <dbReference type="ChEBI" id="CHEBI:15378"/>
        <dbReference type="ChEBI" id="CHEBI:57783"/>
        <dbReference type="ChEBI" id="CHEBI:58349"/>
        <dbReference type="ChEBI" id="CHEBI:78489"/>
        <dbReference type="ChEBI" id="CHEBI:78495"/>
    </reaction>
    <physiologicalReaction direction="left-to-right" evidence="39">
        <dbReference type="Rhea" id="RHEA:41929"/>
    </physiologicalReaction>
</comment>
<dbReference type="GO" id="GO:0019171">
    <property type="term" value="F:(3R)-hydroxyacyl-[acyl-carrier-protein] dehydratase activity"/>
    <property type="evidence" value="ECO:0007669"/>
    <property type="project" value="UniProtKB-EC"/>
</dbReference>
<comment type="catalytic activity">
    <reaction evidence="35">
        <text>a 2,3-saturated acyl-[ACP] + NADP(+) = a (2E)-enoyl-[ACP] + NADPH + H(+)</text>
        <dbReference type="Rhea" id="RHEA:22564"/>
        <dbReference type="Rhea" id="RHEA-COMP:9925"/>
        <dbReference type="Rhea" id="RHEA-COMP:9926"/>
        <dbReference type="ChEBI" id="CHEBI:15378"/>
        <dbReference type="ChEBI" id="CHEBI:57783"/>
        <dbReference type="ChEBI" id="CHEBI:58349"/>
        <dbReference type="ChEBI" id="CHEBI:78784"/>
        <dbReference type="ChEBI" id="CHEBI:78785"/>
        <dbReference type="EC" id="1.3.1.39"/>
    </reaction>
    <physiologicalReaction direction="right-to-left" evidence="35">
        <dbReference type="Rhea" id="RHEA:22566"/>
    </physiologicalReaction>
</comment>
<dbReference type="Pfam" id="PF02801">
    <property type="entry name" value="Ketoacyl-synt_C"/>
    <property type="match status" value="1"/>
</dbReference>
<organism evidence="49 50">
    <name type="scientific">Spodoptera litura</name>
    <name type="common">Asian cotton leafworm</name>
    <dbReference type="NCBI Taxonomy" id="69820"/>
    <lineage>
        <taxon>Eukaryota</taxon>
        <taxon>Metazoa</taxon>
        <taxon>Ecdysozoa</taxon>
        <taxon>Arthropoda</taxon>
        <taxon>Hexapoda</taxon>
        <taxon>Insecta</taxon>
        <taxon>Pterygota</taxon>
        <taxon>Neoptera</taxon>
        <taxon>Endopterygota</taxon>
        <taxon>Lepidoptera</taxon>
        <taxon>Glossata</taxon>
        <taxon>Ditrysia</taxon>
        <taxon>Noctuoidea</taxon>
        <taxon>Noctuidae</taxon>
        <taxon>Amphipyrinae</taxon>
        <taxon>Spodoptera</taxon>
    </lineage>
</organism>
<dbReference type="Pfam" id="PF00975">
    <property type="entry name" value="Thioesterase"/>
    <property type="match status" value="1"/>
</dbReference>
<dbReference type="SUPFAM" id="SSF50129">
    <property type="entry name" value="GroES-like"/>
    <property type="match status" value="1"/>
</dbReference>
<proteinExistence type="predicted"/>
<dbReference type="CDD" id="cd00833">
    <property type="entry name" value="PKS"/>
    <property type="match status" value="1"/>
</dbReference>
<evidence type="ECO:0000256" key="25">
    <source>
        <dbReference type="ARBA" id="ARBA00047810"/>
    </source>
</evidence>
<comment type="catalytic activity">
    <reaction evidence="11">
        <text>(3R)-hydroxydecanoyl-[ACP] = (2E)-decenoyl-[ACP] + H2O</text>
        <dbReference type="Rhea" id="RHEA:41860"/>
        <dbReference type="Rhea" id="RHEA-COMP:9638"/>
        <dbReference type="Rhea" id="RHEA-COMP:9639"/>
        <dbReference type="ChEBI" id="CHEBI:15377"/>
        <dbReference type="ChEBI" id="CHEBI:78466"/>
        <dbReference type="ChEBI" id="CHEBI:78467"/>
    </reaction>
    <physiologicalReaction direction="left-to-right" evidence="11">
        <dbReference type="Rhea" id="RHEA:41861"/>
    </physiologicalReaction>
</comment>
<dbReference type="Pfam" id="PF00109">
    <property type="entry name" value="ketoacyl-synt"/>
    <property type="match status" value="1"/>
</dbReference>
<dbReference type="Gene3D" id="3.40.50.1820">
    <property type="entry name" value="alpha/beta hydrolase"/>
    <property type="match status" value="1"/>
</dbReference>
<comment type="catalytic activity">
    <reaction evidence="40">
        <text>decanoyl-[ACP] + malonyl-[ACP] + H(+) = 3-oxododecanoyl-[ACP] + holo-[ACP] + CO2</text>
        <dbReference type="Rhea" id="RHEA:41868"/>
        <dbReference type="Rhea" id="RHEA-COMP:9623"/>
        <dbReference type="Rhea" id="RHEA-COMP:9640"/>
        <dbReference type="Rhea" id="RHEA-COMP:9641"/>
        <dbReference type="Rhea" id="RHEA-COMP:9685"/>
        <dbReference type="ChEBI" id="CHEBI:15378"/>
        <dbReference type="ChEBI" id="CHEBI:16526"/>
        <dbReference type="ChEBI" id="CHEBI:64479"/>
        <dbReference type="ChEBI" id="CHEBI:78449"/>
        <dbReference type="ChEBI" id="CHEBI:78468"/>
        <dbReference type="ChEBI" id="CHEBI:78469"/>
    </reaction>
    <physiologicalReaction direction="left-to-right" evidence="40">
        <dbReference type="Rhea" id="RHEA:41869"/>
    </physiologicalReaction>
</comment>
<evidence type="ECO:0000256" key="35">
    <source>
        <dbReference type="ARBA" id="ARBA00048650"/>
    </source>
</evidence>
<evidence type="ECO:0000313" key="49">
    <source>
        <dbReference type="Proteomes" id="UP000301870"/>
    </source>
</evidence>
<dbReference type="InterPro" id="IPR014031">
    <property type="entry name" value="Ketoacyl_synth_C"/>
</dbReference>
<comment type="catalytic activity">
    <reaction evidence="36">
        <text>holo-[ACP] + acetyl-CoA = acetyl-[ACP] + CoA</text>
        <dbReference type="Rhea" id="RHEA:41788"/>
        <dbReference type="Rhea" id="RHEA-COMP:9621"/>
        <dbReference type="Rhea" id="RHEA-COMP:9685"/>
        <dbReference type="ChEBI" id="CHEBI:57287"/>
        <dbReference type="ChEBI" id="CHEBI:57288"/>
        <dbReference type="ChEBI" id="CHEBI:64479"/>
        <dbReference type="ChEBI" id="CHEBI:78446"/>
        <dbReference type="EC" id="2.3.1.38"/>
    </reaction>
    <physiologicalReaction direction="left-to-right" evidence="36">
        <dbReference type="Rhea" id="RHEA:41789"/>
    </physiologicalReaction>
</comment>
<dbReference type="KEGG" id="sliu:111356608"/>
<comment type="catalytic activity">
    <reaction evidence="41">
        <text>(2E)-tetradecenoyl-[ACP] + NADPH + H(+) = tetradecanoyl-[ACP] + NADP(+)</text>
        <dbReference type="Rhea" id="RHEA:41896"/>
        <dbReference type="Rhea" id="RHEA-COMP:9647"/>
        <dbReference type="Rhea" id="RHEA-COMP:9648"/>
        <dbReference type="ChEBI" id="CHEBI:15378"/>
        <dbReference type="ChEBI" id="CHEBI:57783"/>
        <dbReference type="ChEBI" id="CHEBI:58349"/>
        <dbReference type="ChEBI" id="CHEBI:78475"/>
        <dbReference type="ChEBI" id="CHEBI:78477"/>
    </reaction>
    <physiologicalReaction direction="left-to-right" evidence="41">
        <dbReference type="Rhea" id="RHEA:41897"/>
    </physiologicalReaction>
</comment>
<evidence type="ECO:0000256" key="39">
    <source>
        <dbReference type="ARBA" id="ARBA00049019"/>
    </source>
</evidence>
<evidence type="ECO:0000256" key="41">
    <source>
        <dbReference type="ARBA" id="ARBA00049171"/>
    </source>
</evidence>
<evidence type="ECO:0000259" key="48">
    <source>
        <dbReference type="PROSITE" id="PS52004"/>
    </source>
</evidence>
<evidence type="ECO:0000256" key="19">
    <source>
        <dbReference type="ARBA" id="ARBA00047394"/>
    </source>
</evidence>
<evidence type="ECO:0000256" key="3">
    <source>
        <dbReference type="ARBA" id="ARBA00022553"/>
    </source>
</evidence>
<dbReference type="InterPro" id="IPR016036">
    <property type="entry name" value="Malonyl_transacylase_ACP-bd"/>
</dbReference>
<evidence type="ECO:0000256" key="46">
    <source>
        <dbReference type="ARBA" id="ARBA00049521"/>
    </source>
</evidence>
<dbReference type="Pfam" id="PF00698">
    <property type="entry name" value="Acyl_transf_1"/>
    <property type="match status" value="1"/>
</dbReference>
<dbReference type="SUPFAM" id="SSF52151">
    <property type="entry name" value="FabD/lysophospholipase-like"/>
    <property type="match status" value="1"/>
</dbReference>
<comment type="catalytic activity">
    <reaction evidence="31">
        <text>tetradecanoyl-[ACP] + H2O = tetradecanoate + holo-[ACP] + H(+)</text>
        <dbReference type="Rhea" id="RHEA:30123"/>
        <dbReference type="Rhea" id="RHEA-COMP:9648"/>
        <dbReference type="Rhea" id="RHEA-COMP:9685"/>
        <dbReference type="ChEBI" id="CHEBI:15377"/>
        <dbReference type="ChEBI" id="CHEBI:15378"/>
        <dbReference type="ChEBI" id="CHEBI:30807"/>
        <dbReference type="ChEBI" id="CHEBI:64479"/>
        <dbReference type="ChEBI" id="CHEBI:78477"/>
        <dbReference type="EC" id="3.1.2.14"/>
    </reaction>
    <physiologicalReaction direction="left-to-right" evidence="31">
        <dbReference type="Rhea" id="RHEA:30124"/>
    </physiologicalReaction>
</comment>
<dbReference type="SMART" id="SM00827">
    <property type="entry name" value="PKS_AT"/>
    <property type="match status" value="1"/>
</dbReference>
<dbReference type="Gene3D" id="3.40.50.720">
    <property type="entry name" value="NAD(P)-binding Rossmann-like Domain"/>
    <property type="match status" value="1"/>
</dbReference>
<dbReference type="GO" id="GO:0004316">
    <property type="term" value="F:3-oxoacyl-[acyl-carrier-protein] reductase (NADPH) activity"/>
    <property type="evidence" value="ECO:0007669"/>
    <property type="project" value="UniProtKB-EC"/>
</dbReference>
<evidence type="ECO:0000256" key="10">
    <source>
        <dbReference type="ARBA" id="ARBA00023373"/>
    </source>
</evidence>
<evidence type="ECO:0000256" key="4">
    <source>
        <dbReference type="ARBA" id="ARBA00022679"/>
    </source>
</evidence>
<dbReference type="InterPro" id="IPR016039">
    <property type="entry name" value="Thiolase-like"/>
</dbReference>
<comment type="catalytic activity">
    <reaction evidence="13">
        <text>(3R)-hydroxytetradecanoyl-[ACP] = (2E)-tetradecenoyl-[ACP] + H2O</text>
        <dbReference type="Rhea" id="RHEA:41892"/>
        <dbReference type="Rhea" id="RHEA-COMP:9646"/>
        <dbReference type="Rhea" id="RHEA-COMP:9647"/>
        <dbReference type="ChEBI" id="CHEBI:15377"/>
        <dbReference type="ChEBI" id="CHEBI:78474"/>
        <dbReference type="ChEBI" id="CHEBI:78475"/>
    </reaction>
    <physiologicalReaction direction="left-to-right" evidence="13">
        <dbReference type="Rhea" id="RHEA:41893"/>
    </physiologicalReaction>
</comment>
<comment type="function">
    <text evidence="17">Fatty acid synthetase is a multifunctional enzyme that catalyzes the de novo biosynthesis of long-chain saturated fatty acids starting from acetyl-CoA and malonyl-CoA in the presence of NADPH. This multifunctional protein contains 7 catalytic activities and a site for the binding of the prosthetic group 4'-phosphopantetheine of the acyl carrier protein ([ACP]) domain.</text>
</comment>
<evidence type="ECO:0000256" key="17">
    <source>
        <dbReference type="ARBA" id="ARBA00023442"/>
    </source>
</evidence>
<dbReference type="SUPFAM" id="SSF53474">
    <property type="entry name" value="alpha/beta-Hydrolases"/>
    <property type="match status" value="1"/>
</dbReference>
<dbReference type="Pfam" id="PF08659">
    <property type="entry name" value="KR"/>
    <property type="match status" value="1"/>
</dbReference>
<dbReference type="GeneID" id="111356608"/>
<comment type="catalytic activity">
    <reaction evidence="29">
        <text>hexadecanoyl-[ACP] + malonyl-[ACP] + H(+) = 3-oxooctadecanoyl-[ACP] + holo-[ACP] + CO2</text>
        <dbReference type="Rhea" id="RHEA:41916"/>
        <dbReference type="Rhea" id="RHEA-COMP:9623"/>
        <dbReference type="Rhea" id="RHEA-COMP:9652"/>
        <dbReference type="Rhea" id="RHEA-COMP:9653"/>
        <dbReference type="Rhea" id="RHEA-COMP:9685"/>
        <dbReference type="ChEBI" id="CHEBI:15378"/>
        <dbReference type="ChEBI" id="CHEBI:16526"/>
        <dbReference type="ChEBI" id="CHEBI:64479"/>
        <dbReference type="ChEBI" id="CHEBI:78449"/>
        <dbReference type="ChEBI" id="CHEBI:78483"/>
        <dbReference type="ChEBI" id="CHEBI:78487"/>
    </reaction>
    <physiologicalReaction direction="left-to-right" evidence="29">
        <dbReference type="Rhea" id="RHEA:41917"/>
    </physiologicalReaction>
</comment>
<evidence type="ECO:0000256" key="8">
    <source>
        <dbReference type="ARBA" id="ARBA00023332"/>
    </source>
</evidence>
<evidence type="ECO:0000256" key="15">
    <source>
        <dbReference type="ARBA" id="ARBA00023401"/>
    </source>
</evidence>
<evidence type="ECO:0000256" key="29">
    <source>
        <dbReference type="ARBA" id="ARBA00048051"/>
    </source>
</evidence>
<dbReference type="PROSITE" id="PS00606">
    <property type="entry name" value="KS3_1"/>
    <property type="match status" value="1"/>
</dbReference>
<comment type="catalytic activity">
    <reaction evidence="22">
        <text>tetradecanoyl-[ACP] + malonyl-[ACP] + H(+) = 3-oxohexadecanoyl-[ACP] + holo-[ACP] + CO2</text>
        <dbReference type="Rhea" id="RHEA:41900"/>
        <dbReference type="Rhea" id="RHEA-COMP:9623"/>
        <dbReference type="Rhea" id="RHEA-COMP:9648"/>
        <dbReference type="Rhea" id="RHEA-COMP:9649"/>
        <dbReference type="Rhea" id="RHEA-COMP:9685"/>
        <dbReference type="ChEBI" id="CHEBI:15378"/>
        <dbReference type="ChEBI" id="CHEBI:16526"/>
        <dbReference type="ChEBI" id="CHEBI:64479"/>
        <dbReference type="ChEBI" id="CHEBI:78449"/>
        <dbReference type="ChEBI" id="CHEBI:78477"/>
        <dbReference type="ChEBI" id="CHEBI:78478"/>
    </reaction>
    <physiologicalReaction direction="left-to-right" evidence="22">
        <dbReference type="Rhea" id="RHEA:41901"/>
    </physiologicalReaction>
</comment>
<dbReference type="InterPro" id="IPR016035">
    <property type="entry name" value="Acyl_Trfase/lysoPLipase"/>
</dbReference>
<dbReference type="Pfam" id="PF21149">
    <property type="entry name" value="FAS_pseudo-KR"/>
    <property type="match status" value="1"/>
</dbReference>
<dbReference type="InterPro" id="IPR001227">
    <property type="entry name" value="Ac_transferase_dom_sf"/>
</dbReference>
<comment type="catalytic activity">
    <reaction evidence="16">
        <text>(3R)-hydroxybutanoyl-[ACP] = (2E)-butenoyl-[ACP] + H2O</text>
        <dbReference type="Rhea" id="RHEA:41808"/>
        <dbReference type="Rhea" id="RHEA-COMP:9626"/>
        <dbReference type="Rhea" id="RHEA-COMP:9627"/>
        <dbReference type="ChEBI" id="CHEBI:15377"/>
        <dbReference type="ChEBI" id="CHEBI:78451"/>
        <dbReference type="ChEBI" id="CHEBI:78453"/>
    </reaction>
    <physiologicalReaction direction="left-to-right" evidence="16">
        <dbReference type="Rhea" id="RHEA:41809"/>
    </physiologicalReaction>
</comment>
<keyword evidence="49" id="KW-1185">Reference proteome</keyword>
<keyword evidence="6" id="KW-0663">Pyridoxal phosphate</keyword>
<dbReference type="SUPFAM" id="SSF51735">
    <property type="entry name" value="NAD(P)-binding Rossmann-fold domains"/>
    <property type="match status" value="1"/>
</dbReference>
<dbReference type="GO" id="GO:0004312">
    <property type="term" value="F:fatty acid synthase activity"/>
    <property type="evidence" value="ECO:0007669"/>
    <property type="project" value="TreeGrafter"/>
</dbReference>
<evidence type="ECO:0000256" key="42">
    <source>
        <dbReference type="ARBA" id="ARBA00049263"/>
    </source>
</evidence>
<feature type="domain" description="Ketosynthase family 3 (KS3)" evidence="48">
    <location>
        <begin position="23"/>
        <end position="427"/>
    </location>
</feature>
<evidence type="ECO:0000256" key="2">
    <source>
        <dbReference type="ARBA" id="ARBA00022450"/>
    </source>
</evidence>
<comment type="catalytic activity">
    <reaction evidence="24">
        <text>dodecanoyl-[ACP] + malonyl-[ACP] + H(+) = 3-oxotetradecanoyl-[ACP] + holo-[ACP] + CO2</text>
        <dbReference type="Rhea" id="RHEA:41884"/>
        <dbReference type="Rhea" id="RHEA-COMP:9623"/>
        <dbReference type="Rhea" id="RHEA-COMP:9644"/>
        <dbReference type="Rhea" id="RHEA-COMP:9645"/>
        <dbReference type="Rhea" id="RHEA-COMP:9685"/>
        <dbReference type="ChEBI" id="CHEBI:15378"/>
        <dbReference type="ChEBI" id="CHEBI:16526"/>
        <dbReference type="ChEBI" id="CHEBI:64479"/>
        <dbReference type="ChEBI" id="CHEBI:65264"/>
        <dbReference type="ChEBI" id="CHEBI:78449"/>
        <dbReference type="ChEBI" id="CHEBI:78473"/>
    </reaction>
    <physiologicalReaction direction="left-to-right" evidence="24">
        <dbReference type="Rhea" id="RHEA:41885"/>
    </physiologicalReaction>
</comment>
<evidence type="ECO:0000256" key="16">
    <source>
        <dbReference type="ARBA" id="ARBA00023402"/>
    </source>
</evidence>
<evidence type="ECO:0000256" key="5">
    <source>
        <dbReference type="ARBA" id="ARBA00022799"/>
    </source>
</evidence>
<dbReference type="InterPro" id="IPR049391">
    <property type="entry name" value="FAS_pseudo-KR"/>
</dbReference>
<dbReference type="GO" id="GO:0004313">
    <property type="term" value="F:[acyl-carrier-protein] S-acetyltransferase activity"/>
    <property type="evidence" value="ECO:0007669"/>
    <property type="project" value="UniProtKB-EC"/>
</dbReference>
<dbReference type="Proteomes" id="UP000301870">
    <property type="component" value="Chromosome 23"/>
</dbReference>
<comment type="catalytic activity">
    <reaction evidence="10">
        <text>(3R)-hydroxyhexanoyl-[ACP] = (2E)-hexenoyl-[ACP] + H2O</text>
        <dbReference type="Rhea" id="RHEA:41828"/>
        <dbReference type="Rhea" id="RHEA-COMP:9630"/>
        <dbReference type="Rhea" id="RHEA-COMP:9631"/>
        <dbReference type="ChEBI" id="CHEBI:15377"/>
        <dbReference type="ChEBI" id="CHEBI:78457"/>
        <dbReference type="ChEBI" id="CHEBI:78458"/>
    </reaction>
    <physiologicalReaction direction="left-to-right" evidence="10">
        <dbReference type="Rhea" id="RHEA:41829"/>
    </physiologicalReaction>
</comment>
<evidence type="ECO:0000256" key="33">
    <source>
        <dbReference type="ARBA" id="ARBA00048506"/>
    </source>
</evidence>
<comment type="catalytic activity">
    <reaction evidence="14">
        <text>(3R)-hydroxyoctadecanoyl-[ACP] = (2E)-octadecenoyl-[ACP] + H2O</text>
        <dbReference type="Rhea" id="RHEA:41924"/>
        <dbReference type="Rhea" id="RHEA-COMP:9654"/>
        <dbReference type="Rhea" id="RHEA-COMP:9655"/>
        <dbReference type="ChEBI" id="CHEBI:15377"/>
        <dbReference type="ChEBI" id="CHEBI:78488"/>
        <dbReference type="ChEBI" id="CHEBI:78489"/>
    </reaction>
    <physiologicalReaction direction="left-to-right" evidence="14">
        <dbReference type="Rhea" id="RHEA:41925"/>
    </physiologicalReaction>
</comment>
<dbReference type="InterPro" id="IPR036291">
    <property type="entry name" value="NAD(P)-bd_dom_sf"/>
</dbReference>
<comment type="catalytic activity">
    <reaction evidence="28">
        <text>acetyl-[ACP] + malonyl-[ACP] + H(+) = 3-oxobutanoyl-[ACP] + holo-[ACP] + CO2</text>
        <dbReference type="Rhea" id="RHEA:41800"/>
        <dbReference type="Rhea" id="RHEA-COMP:9621"/>
        <dbReference type="Rhea" id="RHEA-COMP:9623"/>
        <dbReference type="Rhea" id="RHEA-COMP:9625"/>
        <dbReference type="Rhea" id="RHEA-COMP:9685"/>
        <dbReference type="ChEBI" id="CHEBI:15378"/>
        <dbReference type="ChEBI" id="CHEBI:16526"/>
        <dbReference type="ChEBI" id="CHEBI:64479"/>
        <dbReference type="ChEBI" id="CHEBI:78446"/>
        <dbReference type="ChEBI" id="CHEBI:78449"/>
        <dbReference type="ChEBI" id="CHEBI:78450"/>
    </reaction>
    <physiologicalReaction direction="left-to-right" evidence="28">
        <dbReference type="Rhea" id="RHEA:41801"/>
    </physiologicalReaction>
</comment>
<dbReference type="SMART" id="SM00825">
    <property type="entry name" value="PKS_KS"/>
    <property type="match status" value="1"/>
</dbReference>
<dbReference type="InterPro" id="IPR013968">
    <property type="entry name" value="PKS_KR"/>
</dbReference>
<evidence type="ECO:0000256" key="24">
    <source>
        <dbReference type="ARBA" id="ARBA00047578"/>
    </source>
</evidence>
<dbReference type="Gene3D" id="3.30.70.3290">
    <property type="match status" value="1"/>
</dbReference>
<name>A0A9J7E9C3_SPOLT</name>
<dbReference type="SMART" id="SM00829">
    <property type="entry name" value="PKS_ER"/>
    <property type="match status" value="1"/>
</dbReference>
<comment type="catalytic activity">
    <reaction evidence="43">
        <text>3-oxohexadecanoyl-[ACP] + NADPH + H(+) = (3R)-hydroxyhexadecanoyl-[ACP] + NADP(+)</text>
        <dbReference type="Rhea" id="RHEA:41904"/>
        <dbReference type="Rhea" id="RHEA-COMP:9649"/>
        <dbReference type="Rhea" id="RHEA-COMP:9650"/>
        <dbReference type="ChEBI" id="CHEBI:15378"/>
        <dbReference type="ChEBI" id="CHEBI:57783"/>
        <dbReference type="ChEBI" id="CHEBI:58349"/>
        <dbReference type="ChEBI" id="CHEBI:78478"/>
        <dbReference type="ChEBI" id="CHEBI:78480"/>
    </reaction>
    <physiologicalReaction direction="left-to-right" evidence="43">
        <dbReference type="Rhea" id="RHEA:41905"/>
    </physiologicalReaction>
</comment>
<keyword evidence="5" id="KW-0702">S-nitrosylation</keyword>
<evidence type="ECO:0000313" key="50">
    <source>
        <dbReference type="RefSeq" id="XP_022826788.1"/>
    </source>
</evidence>
<comment type="catalytic activity">
    <reaction evidence="44">
        <text>3-oxooctanoyl-[ACP] + NADPH + H(+) = (3R)-hydroxyoctanoyl-[ACP] + NADP(+)</text>
        <dbReference type="Rhea" id="RHEA:41840"/>
        <dbReference type="Rhea" id="RHEA-COMP:9633"/>
        <dbReference type="Rhea" id="RHEA-COMP:9634"/>
        <dbReference type="ChEBI" id="CHEBI:15378"/>
        <dbReference type="ChEBI" id="CHEBI:57783"/>
        <dbReference type="ChEBI" id="CHEBI:58349"/>
        <dbReference type="ChEBI" id="CHEBI:78460"/>
        <dbReference type="ChEBI" id="CHEBI:78461"/>
    </reaction>
    <physiologicalReaction direction="left-to-right" evidence="44">
        <dbReference type="Rhea" id="RHEA:41841"/>
    </physiologicalReaction>
</comment>
<comment type="catalytic activity">
    <reaction evidence="26">
        <text>(2E)-hexenoyl-[ACP] + NADPH + H(+) = hexanoyl-[ACP] + NADP(+)</text>
        <dbReference type="Rhea" id="RHEA:41832"/>
        <dbReference type="Rhea" id="RHEA-COMP:9631"/>
        <dbReference type="Rhea" id="RHEA-COMP:9632"/>
        <dbReference type="ChEBI" id="CHEBI:15378"/>
        <dbReference type="ChEBI" id="CHEBI:57783"/>
        <dbReference type="ChEBI" id="CHEBI:58349"/>
        <dbReference type="ChEBI" id="CHEBI:78458"/>
        <dbReference type="ChEBI" id="CHEBI:78459"/>
    </reaction>
    <physiologicalReaction direction="left-to-right" evidence="26">
        <dbReference type="Rhea" id="RHEA:41833"/>
    </physiologicalReaction>
</comment>
<evidence type="ECO:0000256" key="18">
    <source>
        <dbReference type="ARBA" id="ARBA00047300"/>
    </source>
</evidence>
<comment type="catalytic activity">
    <reaction evidence="21">
        <text>3-oxodecanoyl-[ACP] + NADPH + H(+) = (3R)-hydroxydecanoyl-[ACP] + NADP(+)</text>
        <dbReference type="Rhea" id="RHEA:41856"/>
        <dbReference type="Rhea" id="RHEA-COMP:9637"/>
        <dbReference type="Rhea" id="RHEA-COMP:9638"/>
        <dbReference type="ChEBI" id="CHEBI:15378"/>
        <dbReference type="ChEBI" id="CHEBI:57783"/>
        <dbReference type="ChEBI" id="CHEBI:58349"/>
        <dbReference type="ChEBI" id="CHEBI:78464"/>
        <dbReference type="ChEBI" id="CHEBI:78466"/>
    </reaction>
    <physiologicalReaction direction="left-to-right" evidence="21">
        <dbReference type="Rhea" id="RHEA:41857"/>
    </physiologicalReaction>
</comment>
<keyword evidence="3" id="KW-0597">Phosphoprotein</keyword>
<dbReference type="GO" id="GO:0016297">
    <property type="term" value="F:fatty acyl-[ACP] hydrolase activity"/>
    <property type="evidence" value="ECO:0007669"/>
    <property type="project" value="UniProtKB-EC"/>
</dbReference>
<dbReference type="InterPro" id="IPR050091">
    <property type="entry name" value="PKS_NRPS_Biosynth_Enz"/>
</dbReference>
<evidence type="ECO:0000256" key="26">
    <source>
        <dbReference type="ARBA" id="ARBA00047897"/>
    </source>
</evidence>
<evidence type="ECO:0000256" key="21">
    <source>
        <dbReference type="ARBA" id="ARBA00047440"/>
    </source>
</evidence>
<dbReference type="Gene3D" id="3.40.366.10">
    <property type="entry name" value="Malonyl-Coenzyme A Acyl Carrier Protein, domain 2"/>
    <property type="match status" value="1"/>
</dbReference>
<dbReference type="SUPFAM" id="SSF53901">
    <property type="entry name" value="Thiolase-like"/>
    <property type="match status" value="1"/>
</dbReference>
<comment type="catalytic activity">
    <reaction evidence="19">
        <text>hexanoyl-[ACP] + malonyl-[ACP] + H(+) = 3-oxooctanoyl-[ACP] + holo-[ACP] + CO2</text>
        <dbReference type="Rhea" id="RHEA:41836"/>
        <dbReference type="Rhea" id="RHEA-COMP:9623"/>
        <dbReference type="Rhea" id="RHEA-COMP:9632"/>
        <dbReference type="Rhea" id="RHEA-COMP:9633"/>
        <dbReference type="Rhea" id="RHEA-COMP:9685"/>
        <dbReference type="ChEBI" id="CHEBI:15378"/>
        <dbReference type="ChEBI" id="CHEBI:16526"/>
        <dbReference type="ChEBI" id="CHEBI:64479"/>
        <dbReference type="ChEBI" id="CHEBI:78449"/>
        <dbReference type="ChEBI" id="CHEBI:78459"/>
        <dbReference type="ChEBI" id="CHEBI:78460"/>
    </reaction>
    <physiologicalReaction direction="left-to-right" evidence="19">
        <dbReference type="Rhea" id="RHEA:41837"/>
    </physiologicalReaction>
</comment>
<comment type="catalytic activity">
    <reaction evidence="23">
        <text>(2E)-butenoyl-[ACP] + NADPH + H(+) = butanoyl-[ACP] + NADP(+)</text>
        <dbReference type="Rhea" id="RHEA:41812"/>
        <dbReference type="Rhea" id="RHEA-COMP:9627"/>
        <dbReference type="Rhea" id="RHEA-COMP:9628"/>
        <dbReference type="ChEBI" id="CHEBI:15378"/>
        <dbReference type="ChEBI" id="CHEBI:57783"/>
        <dbReference type="ChEBI" id="CHEBI:58349"/>
        <dbReference type="ChEBI" id="CHEBI:78453"/>
        <dbReference type="ChEBI" id="CHEBI:78454"/>
    </reaction>
    <physiologicalReaction direction="left-to-right" evidence="23">
        <dbReference type="Rhea" id="RHEA:41813"/>
    </physiologicalReaction>
</comment>
<accession>A0A9J7E9C3</accession>
<reference evidence="50" key="1">
    <citation type="submission" date="2025-08" db="UniProtKB">
        <authorList>
            <consortium name="RefSeq"/>
        </authorList>
    </citation>
    <scope>IDENTIFICATION</scope>
    <source>
        <strain evidence="50">Ishihara</strain>
        <tissue evidence="50">Whole body</tissue>
    </source>
</reference>
<evidence type="ECO:0000256" key="43">
    <source>
        <dbReference type="ARBA" id="ARBA00049414"/>
    </source>
</evidence>
<dbReference type="OrthoDB" id="329835at2759"/>
<dbReference type="Gene3D" id="3.40.47.10">
    <property type="match status" value="1"/>
</dbReference>
<evidence type="ECO:0000256" key="31">
    <source>
        <dbReference type="ARBA" id="ARBA00048289"/>
    </source>
</evidence>
<evidence type="ECO:0000256" key="34">
    <source>
        <dbReference type="ARBA" id="ARBA00048571"/>
    </source>
</evidence>
<comment type="catalytic activity">
    <reaction evidence="30">
        <text>(2E)-dodecenoyl-[ACP] + NADPH + H(+) = dodecanoyl-[ACP] + NADP(+)</text>
        <dbReference type="Rhea" id="RHEA:41880"/>
        <dbReference type="Rhea" id="RHEA-COMP:9643"/>
        <dbReference type="Rhea" id="RHEA-COMP:9644"/>
        <dbReference type="ChEBI" id="CHEBI:15378"/>
        <dbReference type="ChEBI" id="CHEBI:57783"/>
        <dbReference type="ChEBI" id="CHEBI:58349"/>
        <dbReference type="ChEBI" id="CHEBI:65264"/>
        <dbReference type="ChEBI" id="CHEBI:78472"/>
    </reaction>
    <physiologicalReaction direction="left-to-right" evidence="30">
        <dbReference type="Rhea" id="RHEA:41881"/>
    </physiologicalReaction>
</comment>
<comment type="catalytic activity">
    <reaction evidence="12">
        <text>a (3R)-hydroxyacyl-[ACP] = a (2E)-enoyl-[ACP] + H2O</text>
        <dbReference type="Rhea" id="RHEA:13097"/>
        <dbReference type="Rhea" id="RHEA-COMP:9925"/>
        <dbReference type="Rhea" id="RHEA-COMP:9945"/>
        <dbReference type="ChEBI" id="CHEBI:15377"/>
        <dbReference type="ChEBI" id="CHEBI:78784"/>
        <dbReference type="ChEBI" id="CHEBI:78827"/>
        <dbReference type="EC" id="4.2.1.59"/>
    </reaction>
    <physiologicalReaction direction="left-to-right" evidence="12">
        <dbReference type="Rhea" id="RHEA:13098"/>
    </physiologicalReaction>
</comment>
<comment type="catalytic activity">
    <reaction evidence="42">
        <text>3-oxododecanoyl-[ACP] + NADPH + H(+) = (3R)-hydroxydodecanoyl-[ACP] + NADP(+)</text>
        <dbReference type="Rhea" id="RHEA:41872"/>
        <dbReference type="Rhea" id="RHEA-COMP:9641"/>
        <dbReference type="Rhea" id="RHEA-COMP:9642"/>
        <dbReference type="ChEBI" id="CHEBI:15378"/>
        <dbReference type="ChEBI" id="CHEBI:57783"/>
        <dbReference type="ChEBI" id="CHEBI:58349"/>
        <dbReference type="ChEBI" id="CHEBI:78469"/>
        <dbReference type="ChEBI" id="CHEBI:78470"/>
    </reaction>
    <physiologicalReaction direction="left-to-right" evidence="42">
        <dbReference type="Rhea" id="RHEA:41873"/>
    </physiologicalReaction>
</comment>
<comment type="catalytic activity">
    <reaction evidence="34">
        <text>3-oxohexanoyl-[ACP] + NADPH + H(+) = (3R)-hydroxyhexanoyl-[ACP] + NADP(+)</text>
        <dbReference type="Rhea" id="RHEA:41824"/>
        <dbReference type="Rhea" id="RHEA-COMP:9629"/>
        <dbReference type="Rhea" id="RHEA-COMP:9630"/>
        <dbReference type="ChEBI" id="CHEBI:15378"/>
        <dbReference type="ChEBI" id="CHEBI:57783"/>
        <dbReference type="ChEBI" id="CHEBI:58349"/>
        <dbReference type="ChEBI" id="CHEBI:78456"/>
        <dbReference type="ChEBI" id="CHEBI:78457"/>
    </reaction>
    <physiologicalReaction direction="left-to-right" evidence="34">
        <dbReference type="Rhea" id="RHEA:41825"/>
    </physiologicalReaction>
</comment>
<comment type="catalytic activity">
    <reaction evidence="37">
        <text>hexadecanoyl-[ACP] + H2O = hexadecanoate + holo-[ACP] + H(+)</text>
        <dbReference type="Rhea" id="RHEA:41932"/>
        <dbReference type="Rhea" id="RHEA-COMP:9652"/>
        <dbReference type="Rhea" id="RHEA-COMP:9685"/>
        <dbReference type="ChEBI" id="CHEBI:7896"/>
        <dbReference type="ChEBI" id="CHEBI:15377"/>
        <dbReference type="ChEBI" id="CHEBI:15378"/>
        <dbReference type="ChEBI" id="CHEBI:64479"/>
        <dbReference type="ChEBI" id="CHEBI:78483"/>
        <dbReference type="EC" id="3.1.2.14"/>
    </reaction>
    <physiologicalReaction direction="left-to-right" evidence="37">
        <dbReference type="Rhea" id="RHEA:41933"/>
    </physiologicalReaction>
</comment>
<dbReference type="InterPro" id="IPR029058">
    <property type="entry name" value="AB_hydrolase_fold"/>
</dbReference>
<dbReference type="GO" id="GO:0004315">
    <property type="term" value="F:3-oxoacyl-[acyl-carrier-protein] synthase activity"/>
    <property type="evidence" value="ECO:0007669"/>
    <property type="project" value="UniProtKB-EC"/>
</dbReference>
<comment type="catalytic activity">
    <reaction evidence="25">
        <text>(2E)-hexadecenoyl-[ACP] + NADPH + H(+) = hexadecanoyl-[ACP] + NADP(+)</text>
        <dbReference type="Rhea" id="RHEA:41912"/>
        <dbReference type="Rhea" id="RHEA-COMP:9651"/>
        <dbReference type="Rhea" id="RHEA-COMP:9652"/>
        <dbReference type="ChEBI" id="CHEBI:15378"/>
        <dbReference type="ChEBI" id="CHEBI:57783"/>
        <dbReference type="ChEBI" id="CHEBI:58349"/>
        <dbReference type="ChEBI" id="CHEBI:78481"/>
        <dbReference type="ChEBI" id="CHEBI:78483"/>
    </reaction>
    <physiologicalReaction direction="left-to-right" evidence="25">
        <dbReference type="Rhea" id="RHEA:41913"/>
    </physiologicalReaction>
</comment>
<evidence type="ECO:0000256" key="32">
    <source>
        <dbReference type="ARBA" id="ARBA00048420"/>
    </source>
</evidence>
<evidence type="ECO:0000256" key="23">
    <source>
        <dbReference type="ARBA" id="ARBA00047500"/>
    </source>
</evidence>
<dbReference type="InterPro" id="IPR018201">
    <property type="entry name" value="Ketoacyl_synth_AS"/>
</dbReference>
<dbReference type="GO" id="GO:0141148">
    <property type="term" value="F:enoyl-[acyl-carrier-protein] reductase (NADPH) activity"/>
    <property type="evidence" value="ECO:0007669"/>
    <property type="project" value="UniProtKB-EC"/>
</dbReference>
<evidence type="ECO:0000256" key="14">
    <source>
        <dbReference type="ARBA" id="ARBA00023399"/>
    </source>
</evidence>
<evidence type="ECO:0000256" key="44">
    <source>
        <dbReference type="ARBA" id="ARBA00049422"/>
    </source>
</evidence>
<comment type="catalytic activity">
    <reaction evidence="46">
        <text>(2E)-decenoyl-[ACP] + NADPH + H(+) = decanoyl-[ACP] + NADP(+)</text>
        <dbReference type="Rhea" id="RHEA:41864"/>
        <dbReference type="Rhea" id="RHEA-COMP:9639"/>
        <dbReference type="Rhea" id="RHEA-COMP:9640"/>
        <dbReference type="ChEBI" id="CHEBI:15378"/>
        <dbReference type="ChEBI" id="CHEBI:57783"/>
        <dbReference type="ChEBI" id="CHEBI:58349"/>
        <dbReference type="ChEBI" id="CHEBI:78467"/>
        <dbReference type="ChEBI" id="CHEBI:78468"/>
    </reaction>
    <physiologicalReaction direction="left-to-right" evidence="46">
        <dbReference type="Rhea" id="RHEA:41865"/>
    </physiologicalReaction>
</comment>
<evidence type="ECO:0000256" key="20">
    <source>
        <dbReference type="ARBA" id="ARBA00047400"/>
    </source>
</evidence>
<dbReference type="InterPro" id="IPR014043">
    <property type="entry name" value="Acyl_transferase_dom"/>
</dbReference>
<comment type="catalytic activity">
    <reaction evidence="38">
        <text>3-oxotetradecanoyl-[ACP] + NADPH + H(+) = (3R)-hydroxytetradecanoyl-[ACP] + NADP(+)</text>
        <dbReference type="Rhea" id="RHEA:41888"/>
        <dbReference type="Rhea" id="RHEA-COMP:9645"/>
        <dbReference type="Rhea" id="RHEA-COMP:9646"/>
        <dbReference type="ChEBI" id="CHEBI:15378"/>
        <dbReference type="ChEBI" id="CHEBI:57783"/>
        <dbReference type="ChEBI" id="CHEBI:58349"/>
        <dbReference type="ChEBI" id="CHEBI:78473"/>
        <dbReference type="ChEBI" id="CHEBI:78474"/>
    </reaction>
    <physiologicalReaction direction="left-to-right" evidence="38">
        <dbReference type="Rhea" id="RHEA:41889"/>
    </physiologicalReaction>
</comment>
<evidence type="ECO:0000256" key="22">
    <source>
        <dbReference type="ARBA" id="ARBA00047451"/>
    </source>
</evidence>
<dbReference type="RefSeq" id="XP_022826788.1">
    <property type="nucleotide sequence ID" value="XM_022971020.1"/>
</dbReference>
<sequence length="2338" mass="263119">MAPSPQETMVEQQPKTIPRGLTGEELVISGMSGLFPMSDSVLEFKENLYNKVDMVTNENIRWDIDHPEIPKHFGMITGVDRFDAQFFKVHYKQALIMDPMSRKLLEHAYQAIFDAGINPLELRGRKIGVFIGAAFSESEKIVIYESIQRNGFGITGCNKAMYANRISYWLDSKGPSYALDVACSSSMSCLEHAYTSISSGVCEAAIVGGCNLCMHPNVALNMRKYGFLCLDGKTKCFDKHGDGSVRSDAINILFLQKAKDAKRIYSEVYYAKSCYSNTVQEQFLPTRKPEEIQEFLEKFYKEAGVSPRDVEYIEANATAIAEADANELEAIGKVFAKDKSVQVGCVKSNMGHAEPASGVCSLTKVCLAYHTGQIPANLHYYEPQDEIDAVREGRVQVVTENTPFGRGFTALNSFAYSGTNVHVLMKGHYKPKDLERYRSSIPHLVLTSGRQDQCVKSMIEKLVKQPVDPEQIALLHEIHDKPMAGHTCRGYVILGTDENKETVCVAKEVEYIDGVTRPVWFVYSGMGSQWATMGAELMRIPIFAAAIERCQKALEPKGIDIVNILTNPDKAIYDNILHSFVGIAAVQIGLTDILKELGIVPDNIIGHSVGELGCAYADGCFTAEEMILAAYSRGLVSLQTPFIRGSMAAVGLGYKAIKTLCPPEIEVACHNSSDSSTISGPADIMKSFVAELTARGIFAKEVPCSNIAYHSRYIQDAGPGLLKYLKEVIKNPKERSKKWVSTSVPQNEWDKPAAQYSSAEYHTNNLLNAVLFEETSKLIPANAIVIEVAPHGLLQAILKRSLAECTHVPLTRRGHADPVKFLLEAFGKLHLAGLTPKVKALYPRVEFPVATETPMLSHLVEWEHSEKWPQAKYNAKDRITTSIRNFVLSIHDDDYKFFENYKRNGAYVFPEAAILTIVWETLAMFKGVDYRTMPIEFQNVHFNEEIYFKADDPLKLDIMILKGNMYFEVNHDKTVVATGYLTELNKKDNMNRELVKSSDAKNVTLNTRDVYQLLRMRGYNYEGKFQSIHSITSDCSTANIKYTNEWIPLLDSLLQFIVLKREHSGLSKLTQINKLRINTEEHLNAVQNDVDGVPCLTAEYFDIHNLTRCGGIEFETVTFSDKLVAETDPDLILSRCFVPHFLIGKIDLKAALHVNIQIAADNIPSRQIKVTELFSTTYPEISKILREVTDEITDKDFVMSGFNKNEIDLSTVFVVDNLLEDEHKMETLARVLPKSTFILAVEKDTAKIYSKYKSFNVISSFNTKNYILVLVNTIDSSNNENITYMPITNDNKFTWVPRVQHELEKSRKLVLVSERQPYSGLIGMVKKLREQYGNKIGLIVVDDYHLENFNTEAAVFKDQIEKKLSINIFKKGHWGGYYNIPSPKETNIRSVALTSTSPGDMDGLKWVEVPQLPASNTMVQVSYVGLSNEDAQNAIGTSLAPTNGFGKEFSGITINGDRVMGLLPGGALRSVVEADPALLWPVPKHWSLEDAATVPLAYVNAFYCLDYIFHMDRVGDNSIFVNGASEPFGQAIISVALFFGYKIFANVEDKQKKELLLKLFPELNEESIVCSRVDAHSTVIMNSNAHCCNIVINCASGPLRQSAMKCVSQMGFILDVCEEDMKNNKDFGLSFLREERNYKGILVSSIFKPEFAEEKKKIQLFMVHGIMTGMVRPLNRIVYSPTEVPRAFRLISLKRFCGNVLIRMKDPNISSEDLCVTPRQSYSSDGSYIVVCDESELGFEVADRLVHRGARNLLLNLKPNSSAGYCYIKIASWKTLNVNVRISSENLSTDKECVNLIKEGAKLAPVYGIFVVQNYQTDGKEDDLDTETMMQKFNNTIRVVANLDVSSRNLCNNLKHFVVLNYSSKGASDEYAVSVIEKICEARNEACLPALAFRVDWINEFDINGENGTKTRSQKLSTVMNALETSLKLNYTDVVSFDLKKRNNYDFLAKVAKIIGVPDMEDVKDNLTLDDLSLNDTNLQEIKLLIKNVYNVDYCTETLSQLDVGSLKSFGSIEKRQNTKFDAGLGAFYTYTDDDECMATEPMIQMPTKLSSGTEEEQELDPKETYLILIPGFEGHHQMFYRVTERLKVRAMTFQLGPDINQDNIQKMAIDILTFMKKRFELKSNFYLMGYSFGVNVALELAALFEKEGRVGTVYCLDSSPDALRVQLDAYVGNLTDTELQNKIVEHMYRLMTGRDNEELKNDLERSESWSEKVDACVSRLRELASYSNQYKRSILESAYRRIMLARQYEPEFKLESQLVLMKGIPHPKAGPLPEDYNLSKYTTKPVKVFNIESDHASAPHDCRVSNIINKFLDPELLSKFEKEVLCETYLVESFKML</sequence>
<comment type="catalytic activity">
    <reaction evidence="8">
        <text>(3R)-hydroxyoctanoyl-[ACP] = (2E)-octenoyl-[ACP] + H2O</text>
        <dbReference type="Rhea" id="RHEA:41844"/>
        <dbReference type="Rhea" id="RHEA-COMP:9634"/>
        <dbReference type="Rhea" id="RHEA-COMP:9635"/>
        <dbReference type="ChEBI" id="CHEBI:15377"/>
        <dbReference type="ChEBI" id="CHEBI:78461"/>
        <dbReference type="ChEBI" id="CHEBI:78462"/>
    </reaction>
    <physiologicalReaction direction="left-to-right" evidence="8">
        <dbReference type="Rhea" id="RHEA:41845"/>
    </physiologicalReaction>
</comment>
<dbReference type="InterPro" id="IPR020843">
    <property type="entry name" value="ER"/>
</dbReference>
<dbReference type="SUPFAM" id="SSF55048">
    <property type="entry name" value="Probable ACP-binding domain of malonyl-CoA ACP transacylase"/>
    <property type="match status" value="1"/>
</dbReference>
<evidence type="ECO:0000256" key="11">
    <source>
        <dbReference type="ARBA" id="ARBA00023388"/>
    </source>
</evidence>
<comment type="catalytic activity">
    <reaction evidence="20">
        <text>a (3R)-hydroxyacyl-[ACP] + NADP(+) = a 3-oxoacyl-[ACP] + NADPH + H(+)</text>
        <dbReference type="Rhea" id="RHEA:17397"/>
        <dbReference type="Rhea" id="RHEA-COMP:9916"/>
        <dbReference type="Rhea" id="RHEA-COMP:9945"/>
        <dbReference type="ChEBI" id="CHEBI:15378"/>
        <dbReference type="ChEBI" id="CHEBI:57783"/>
        <dbReference type="ChEBI" id="CHEBI:58349"/>
        <dbReference type="ChEBI" id="CHEBI:78776"/>
        <dbReference type="ChEBI" id="CHEBI:78827"/>
        <dbReference type="EC" id="1.1.1.100"/>
    </reaction>
    <physiologicalReaction direction="right-to-left" evidence="20">
        <dbReference type="Rhea" id="RHEA:17399"/>
    </physiologicalReaction>
</comment>
<evidence type="ECO:0000256" key="27">
    <source>
        <dbReference type="ARBA" id="ARBA00047953"/>
    </source>
</evidence>
<dbReference type="CDD" id="cd05195">
    <property type="entry name" value="enoyl_red"/>
    <property type="match status" value="1"/>
</dbReference>
<dbReference type="InterPro" id="IPR001031">
    <property type="entry name" value="Thioesterase"/>
</dbReference>
<evidence type="ECO:0000256" key="6">
    <source>
        <dbReference type="ARBA" id="ARBA00022898"/>
    </source>
</evidence>
<dbReference type="InterPro" id="IPR042104">
    <property type="entry name" value="PKS_dehydratase_sf"/>
</dbReference>
<dbReference type="PROSITE" id="PS52004">
    <property type="entry name" value="KS3_2"/>
    <property type="match status" value="1"/>
</dbReference>
<gene>
    <name evidence="50" type="primary">LOC111356608</name>
</gene>
<evidence type="ECO:0000256" key="36">
    <source>
        <dbReference type="ARBA" id="ARBA00048691"/>
    </source>
</evidence>
<evidence type="ECO:0000256" key="9">
    <source>
        <dbReference type="ARBA" id="ARBA00023351"/>
    </source>
</evidence>
<keyword evidence="4" id="KW-0808">Transferase</keyword>
<comment type="catalytic activity">
    <reaction evidence="47">
        <text>octanoyl-[ACP] + malonyl-[ACP] + H(+) = 3-oxodecanoyl-[ACP] + holo-[ACP] + CO2</text>
        <dbReference type="Rhea" id="RHEA:41852"/>
        <dbReference type="Rhea" id="RHEA-COMP:9623"/>
        <dbReference type="Rhea" id="RHEA-COMP:9636"/>
        <dbReference type="Rhea" id="RHEA-COMP:9637"/>
        <dbReference type="Rhea" id="RHEA-COMP:9685"/>
        <dbReference type="ChEBI" id="CHEBI:15378"/>
        <dbReference type="ChEBI" id="CHEBI:16526"/>
        <dbReference type="ChEBI" id="CHEBI:64479"/>
        <dbReference type="ChEBI" id="CHEBI:78449"/>
        <dbReference type="ChEBI" id="CHEBI:78463"/>
        <dbReference type="ChEBI" id="CHEBI:78464"/>
    </reaction>
    <physiologicalReaction direction="left-to-right" evidence="47">
        <dbReference type="Rhea" id="RHEA:41853"/>
    </physiologicalReaction>
</comment>
<evidence type="ECO:0000256" key="12">
    <source>
        <dbReference type="ARBA" id="ARBA00023394"/>
    </source>
</evidence>
<comment type="catalytic activity">
    <reaction evidence="33">
        <text>a fatty acyl-[ACP] + malonyl-[ACP] + H(+) = a 3-oxoacyl-[ACP] + holo-[ACP] + CO2</text>
        <dbReference type="Rhea" id="RHEA:22836"/>
        <dbReference type="Rhea" id="RHEA-COMP:9623"/>
        <dbReference type="Rhea" id="RHEA-COMP:9685"/>
        <dbReference type="Rhea" id="RHEA-COMP:9916"/>
        <dbReference type="Rhea" id="RHEA-COMP:14125"/>
        <dbReference type="ChEBI" id="CHEBI:15378"/>
        <dbReference type="ChEBI" id="CHEBI:16526"/>
        <dbReference type="ChEBI" id="CHEBI:64479"/>
        <dbReference type="ChEBI" id="CHEBI:78449"/>
        <dbReference type="ChEBI" id="CHEBI:78776"/>
        <dbReference type="ChEBI" id="CHEBI:138651"/>
        <dbReference type="EC" id="2.3.1.41"/>
    </reaction>
    <physiologicalReaction direction="left-to-right" evidence="33">
        <dbReference type="Rhea" id="RHEA:22837"/>
    </physiologicalReaction>
</comment>
<dbReference type="InterPro" id="IPR011032">
    <property type="entry name" value="GroES-like_sf"/>
</dbReference>
<comment type="catalytic activity">
    <reaction evidence="15">
        <text>(3R)-hydroxyhexadecanoyl-[ACP] = (2E)-hexadecenoyl-[ACP] + H2O</text>
        <dbReference type="Rhea" id="RHEA:41908"/>
        <dbReference type="Rhea" id="RHEA-COMP:9650"/>
        <dbReference type="Rhea" id="RHEA-COMP:9651"/>
        <dbReference type="ChEBI" id="CHEBI:15377"/>
        <dbReference type="ChEBI" id="CHEBI:78480"/>
        <dbReference type="ChEBI" id="CHEBI:78481"/>
    </reaction>
    <physiologicalReaction direction="left-to-right" evidence="15">
        <dbReference type="Rhea" id="RHEA:41909"/>
    </physiologicalReaction>
</comment>
<dbReference type="Pfam" id="PF16197">
    <property type="entry name" value="KAsynt_C_assoc"/>
    <property type="match status" value="1"/>
</dbReference>
<dbReference type="GO" id="GO:0006633">
    <property type="term" value="P:fatty acid biosynthetic process"/>
    <property type="evidence" value="ECO:0007669"/>
    <property type="project" value="InterPro"/>
</dbReference>
<keyword evidence="2" id="KW-0596">Phosphopantetheine</keyword>
<evidence type="ECO:0000256" key="30">
    <source>
        <dbReference type="ARBA" id="ARBA00048281"/>
    </source>
</evidence>
<evidence type="ECO:0000256" key="38">
    <source>
        <dbReference type="ARBA" id="ARBA00048935"/>
    </source>
</evidence>
<dbReference type="InterPro" id="IPR014030">
    <property type="entry name" value="Ketoacyl_synth_N"/>
</dbReference>
<comment type="catalytic activity">
    <reaction evidence="18">
        <text>3-oxooctadecanoyl-[ACP] + NADPH + H(+) = (3R)-hydroxyoctadecanoyl-[ACP] + NADP(+)</text>
        <dbReference type="Rhea" id="RHEA:41920"/>
        <dbReference type="Rhea" id="RHEA-COMP:9653"/>
        <dbReference type="Rhea" id="RHEA-COMP:9654"/>
        <dbReference type="ChEBI" id="CHEBI:15378"/>
        <dbReference type="ChEBI" id="CHEBI:57783"/>
        <dbReference type="ChEBI" id="CHEBI:58349"/>
        <dbReference type="ChEBI" id="CHEBI:78487"/>
        <dbReference type="ChEBI" id="CHEBI:78488"/>
    </reaction>
    <physiologicalReaction direction="left-to-right" evidence="18">
        <dbReference type="Rhea" id="RHEA:41921"/>
    </physiologicalReaction>
</comment>
<protein>
    <submittedName>
        <fullName evidence="50">Fatty acid synthase-like</fullName>
    </submittedName>
</protein>
<comment type="catalytic activity">
    <reaction evidence="32">
        <text>(2E)-octenoyl-[ACP] + NADPH + H(+) = octanoyl-[ACP] + NADP(+)</text>
        <dbReference type="Rhea" id="RHEA:41848"/>
        <dbReference type="Rhea" id="RHEA-COMP:9635"/>
        <dbReference type="Rhea" id="RHEA-COMP:9636"/>
        <dbReference type="ChEBI" id="CHEBI:15378"/>
        <dbReference type="ChEBI" id="CHEBI:57783"/>
        <dbReference type="ChEBI" id="CHEBI:58349"/>
        <dbReference type="ChEBI" id="CHEBI:78462"/>
        <dbReference type="ChEBI" id="CHEBI:78463"/>
    </reaction>
    <physiologicalReaction direction="left-to-right" evidence="32">
        <dbReference type="Rhea" id="RHEA:41849"/>
    </physiologicalReaction>
</comment>
<dbReference type="PANTHER" id="PTHR43775:SF23">
    <property type="entry name" value="FATTY ACID SYNTHASE 3"/>
    <property type="match status" value="1"/>
</dbReference>
<dbReference type="InterPro" id="IPR020841">
    <property type="entry name" value="PKS_Beta-ketoAc_synthase_dom"/>
</dbReference>
<evidence type="ECO:0000256" key="47">
    <source>
        <dbReference type="ARBA" id="ARBA00049533"/>
    </source>
</evidence>
<dbReference type="Gene3D" id="3.90.180.10">
    <property type="entry name" value="Medium-chain alcohol dehydrogenases, catalytic domain"/>
    <property type="match status" value="1"/>
</dbReference>
<evidence type="ECO:0000256" key="1">
    <source>
        <dbReference type="ARBA" id="ARBA00005189"/>
    </source>
</evidence>
<evidence type="ECO:0000256" key="28">
    <source>
        <dbReference type="ARBA" id="ARBA00047961"/>
    </source>
</evidence>
<comment type="catalytic activity">
    <reaction evidence="45">
        <text>butanoyl-[ACP] + malonyl-[ACP] + H(+) = 3-oxohexanoyl-[ACP] + holo-[ACP] + CO2</text>
        <dbReference type="Rhea" id="RHEA:41820"/>
        <dbReference type="Rhea" id="RHEA-COMP:9623"/>
        <dbReference type="Rhea" id="RHEA-COMP:9628"/>
        <dbReference type="Rhea" id="RHEA-COMP:9629"/>
        <dbReference type="Rhea" id="RHEA-COMP:9685"/>
        <dbReference type="ChEBI" id="CHEBI:15378"/>
        <dbReference type="ChEBI" id="CHEBI:16526"/>
        <dbReference type="ChEBI" id="CHEBI:64479"/>
        <dbReference type="ChEBI" id="CHEBI:78449"/>
        <dbReference type="ChEBI" id="CHEBI:78454"/>
        <dbReference type="ChEBI" id="CHEBI:78456"/>
    </reaction>
    <physiologicalReaction direction="left-to-right" evidence="45">
        <dbReference type="Rhea" id="RHEA:41821"/>
    </physiologicalReaction>
</comment>
<evidence type="ECO:0000256" key="7">
    <source>
        <dbReference type="ARBA" id="ARBA00022990"/>
    </source>
</evidence>
<dbReference type="InterPro" id="IPR032821">
    <property type="entry name" value="PKS_assoc"/>
</dbReference>
<evidence type="ECO:0000256" key="37">
    <source>
        <dbReference type="ARBA" id="ARBA00048704"/>
    </source>
</evidence>
<dbReference type="Gene3D" id="3.10.129.110">
    <property type="entry name" value="Polyketide synthase dehydratase"/>
    <property type="match status" value="1"/>
</dbReference>
<comment type="catalytic activity">
    <reaction evidence="9">
        <text>(3R)-hydroxydodecanoyl-[ACP] = (2E)-dodecenoyl-[ACP] + H2O</text>
        <dbReference type="Rhea" id="RHEA:41876"/>
        <dbReference type="Rhea" id="RHEA-COMP:9642"/>
        <dbReference type="Rhea" id="RHEA-COMP:9643"/>
        <dbReference type="ChEBI" id="CHEBI:15377"/>
        <dbReference type="ChEBI" id="CHEBI:78470"/>
        <dbReference type="ChEBI" id="CHEBI:78472"/>
    </reaction>
    <physiologicalReaction direction="left-to-right" evidence="9">
        <dbReference type="Rhea" id="RHEA:41877"/>
    </physiologicalReaction>
</comment>
<dbReference type="PANTHER" id="PTHR43775">
    <property type="entry name" value="FATTY ACID SYNTHASE"/>
    <property type="match status" value="1"/>
</dbReference>
<keyword evidence="7" id="KW-0007">Acetylation</keyword>
<comment type="catalytic activity">
    <reaction evidence="27">
        <text>3-oxobutanoyl-[ACP] + NADPH + H(+) = (3R)-hydroxybutanoyl-[ACP] + NADP(+)</text>
        <dbReference type="Rhea" id="RHEA:41804"/>
        <dbReference type="Rhea" id="RHEA-COMP:9625"/>
        <dbReference type="Rhea" id="RHEA-COMP:9626"/>
        <dbReference type="ChEBI" id="CHEBI:15378"/>
        <dbReference type="ChEBI" id="CHEBI:57783"/>
        <dbReference type="ChEBI" id="CHEBI:58349"/>
        <dbReference type="ChEBI" id="CHEBI:78450"/>
        <dbReference type="ChEBI" id="CHEBI:78451"/>
    </reaction>
    <physiologicalReaction direction="left-to-right" evidence="27">
        <dbReference type="Rhea" id="RHEA:41805"/>
    </physiologicalReaction>
</comment>
<evidence type="ECO:0000256" key="13">
    <source>
        <dbReference type="ARBA" id="ARBA00023398"/>
    </source>
</evidence>
<evidence type="ECO:0000256" key="45">
    <source>
        <dbReference type="ARBA" id="ARBA00049449"/>
    </source>
</evidence>